<feature type="transmembrane region" description="Helical" evidence="5">
    <location>
        <begin position="268"/>
        <end position="290"/>
    </location>
</feature>
<name>K1X3C8_9BACT</name>
<dbReference type="AlphaFoldDB" id="K1X3C8"/>
<evidence type="ECO:0000256" key="5">
    <source>
        <dbReference type="SAM" id="Phobius"/>
    </source>
</evidence>
<reference evidence="7" key="1">
    <citation type="journal article" date="2012" name="Science">
        <title>Fermentation, hydrogen, and sulfur metabolism in multiple uncultivated bacterial phyla.</title>
        <authorList>
            <person name="Wrighton K.C."/>
            <person name="Thomas B.C."/>
            <person name="Sharon I."/>
            <person name="Miller C.S."/>
            <person name="Castelle C.J."/>
            <person name="VerBerkmoes N.C."/>
            <person name="Wilkins M.J."/>
            <person name="Hettich R.L."/>
            <person name="Lipton M.S."/>
            <person name="Williams K.H."/>
            <person name="Long P.E."/>
            <person name="Banfield J.F."/>
        </authorList>
    </citation>
    <scope>NUCLEOTIDE SEQUENCE [LARGE SCALE GENOMIC DNA]</scope>
</reference>
<dbReference type="InterPro" id="IPR051533">
    <property type="entry name" value="WaaL-like"/>
</dbReference>
<accession>K1X3C8</accession>
<evidence type="ECO:0000256" key="3">
    <source>
        <dbReference type="ARBA" id="ARBA00022989"/>
    </source>
</evidence>
<protein>
    <recommendedName>
        <fullName evidence="6">O-antigen ligase-related domain-containing protein</fullName>
    </recommendedName>
</protein>
<feature type="transmembrane region" description="Helical" evidence="5">
    <location>
        <begin position="617"/>
        <end position="634"/>
    </location>
</feature>
<feature type="transmembrane region" description="Helical" evidence="5">
    <location>
        <begin position="423"/>
        <end position="439"/>
    </location>
</feature>
<feature type="transmembrane region" description="Helical" evidence="5">
    <location>
        <begin position="585"/>
        <end position="605"/>
    </location>
</feature>
<feature type="transmembrane region" description="Helical" evidence="5">
    <location>
        <begin position="475"/>
        <end position="492"/>
    </location>
</feature>
<keyword evidence="3 5" id="KW-1133">Transmembrane helix</keyword>
<feature type="transmembrane region" description="Helical" evidence="5">
    <location>
        <begin position="333"/>
        <end position="352"/>
    </location>
</feature>
<feature type="transmembrane region" description="Helical" evidence="5">
    <location>
        <begin position="672"/>
        <end position="691"/>
    </location>
</feature>
<feature type="transmembrane region" description="Helical" evidence="5">
    <location>
        <begin position="445"/>
        <end position="463"/>
    </location>
</feature>
<comment type="caution">
    <text evidence="7">The sequence shown here is derived from an EMBL/GenBank/DDBJ whole genome shotgun (WGS) entry which is preliminary data.</text>
</comment>
<feature type="transmembrane region" description="Helical" evidence="5">
    <location>
        <begin position="236"/>
        <end position="256"/>
    </location>
</feature>
<feature type="transmembrane region" description="Helical" evidence="5">
    <location>
        <begin position="396"/>
        <end position="416"/>
    </location>
</feature>
<feature type="domain" description="O-antigen ligase-related" evidence="6">
    <location>
        <begin position="432"/>
        <end position="592"/>
    </location>
</feature>
<feature type="transmembrane region" description="Helical" evidence="5">
    <location>
        <begin position="359"/>
        <end position="376"/>
    </location>
</feature>
<evidence type="ECO:0000256" key="1">
    <source>
        <dbReference type="ARBA" id="ARBA00004141"/>
    </source>
</evidence>
<dbReference type="GO" id="GO:0016020">
    <property type="term" value="C:membrane"/>
    <property type="evidence" value="ECO:0007669"/>
    <property type="project" value="UniProtKB-SubCell"/>
</dbReference>
<dbReference type="PANTHER" id="PTHR37422:SF13">
    <property type="entry name" value="LIPOPOLYSACCHARIDE BIOSYNTHESIS PROTEIN PA4999-RELATED"/>
    <property type="match status" value="1"/>
</dbReference>
<dbReference type="EMBL" id="AMFJ01036214">
    <property type="protein sequence ID" value="EKD24560.1"/>
    <property type="molecule type" value="Genomic_DNA"/>
</dbReference>
<organism evidence="7">
    <name type="scientific">uncultured bacterium</name>
    <name type="common">gcode 4</name>
    <dbReference type="NCBI Taxonomy" id="1234023"/>
    <lineage>
        <taxon>Bacteria</taxon>
        <taxon>environmental samples</taxon>
    </lineage>
</organism>
<evidence type="ECO:0000313" key="7">
    <source>
        <dbReference type="EMBL" id="EKD24560.1"/>
    </source>
</evidence>
<evidence type="ECO:0000256" key="2">
    <source>
        <dbReference type="ARBA" id="ARBA00022692"/>
    </source>
</evidence>
<feature type="transmembrane region" description="Helical" evidence="5">
    <location>
        <begin position="640"/>
        <end position="660"/>
    </location>
</feature>
<comment type="subcellular location">
    <subcellularLocation>
        <location evidence="1">Membrane</location>
        <topology evidence="1">Multi-pass membrane protein</topology>
    </subcellularLocation>
</comment>
<gene>
    <name evidence="7" type="ORF">ACD_80C00207G0002</name>
</gene>
<dbReference type="PANTHER" id="PTHR37422">
    <property type="entry name" value="TEICHURONIC ACID BIOSYNTHESIS PROTEIN TUAE"/>
    <property type="match status" value="1"/>
</dbReference>
<proteinExistence type="predicted"/>
<dbReference type="Pfam" id="PF04932">
    <property type="entry name" value="Wzy_C"/>
    <property type="match status" value="1"/>
</dbReference>
<sequence length="879" mass="99419">MFLYDETKKLQIRVVLDSPSSELAQLYYDRGFGFCEIDSTVVSQKQSPGYYLFDFLQNAAGYEGYNNANFYFEIPKDEISSLRFAPLGIDPKPPIIKKVSLVDGLGNLKEIIFSASGEEISDKSIQTLSVNTKNTKTIDQSAVRTYDIPLNNFLSLQSFNKISIGRYVLRVLFEILILAVLVSITLLGKKIYFSTSISAWISKTLSYIRVNLLNTVNILLVLSAMYLYLYPVLNDSLFPLLFEKLLICVLLVIIFRNFRLLPSDSHKIAPFICCVVLFIIYQVLSTYMHYSALQDDNLLKYVSINDGRFGGTLIDTYRATHLMLDRKVTSDQAVFALFFPLLILVSFTLFCAYAKSWRVLLFLPLIFLPDCLLALYQSGGIRLFEINDAVGFSGDIVSFRCLLFLMFPLLVLGVILSRNMAIRAVYLLAIPLFFLLLQLTYGRGAILGILTFILVFPMIWIWVQGLWRKNIICSYLGVIAIVGMVLSAGVLLPKYQSVMSAIITERLVNTLHAVFDKKSESTYLEEEPRPEMQRQALRLLLDAPIAGWGPAAFQINSQRIRYLNGDKPGIAHVMTGLYLQIATNFGLLGFIVMGCLHGIPMWMVWRVRKNITDIQTRWAVGIIVTTVLILSLLFTLNPNISVPATNWIYTLYLGYLMSVALKHDYKPAKNTLKIVSVVGFPAVLVFVYGSYLTSYGKSGYETVQDKLLHTIVDDYTVSGQKLLWDSKRLAKGYQVANRLIHTRANPFHHKYTTQVISLQAKSDPVSIAMNSDLLCIETEIAEQSNPGNIYMTVKIFLGEDSNGETHVFRSGGKHLLYYKIPAKANGAIEARVEVDMWKALPYHEDYRDSIDQIYIPYHKDYHDLGTIIKVSSYGNGNRL</sequence>
<keyword evidence="2 5" id="KW-0812">Transmembrane</keyword>
<feature type="transmembrane region" description="Helical" evidence="5">
    <location>
        <begin position="208"/>
        <end position="230"/>
    </location>
</feature>
<feature type="transmembrane region" description="Helical" evidence="5">
    <location>
        <begin position="167"/>
        <end position="187"/>
    </location>
</feature>
<dbReference type="InterPro" id="IPR007016">
    <property type="entry name" value="O-antigen_ligase-rel_domated"/>
</dbReference>
<evidence type="ECO:0000259" key="6">
    <source>
        <dbReference type="Pfam" id="PF04932"/>
    </source>
</evidence>
<keyword evidence="4 5" id="KW-0472">Membrane</keyword>
<evidence type="ECO:0000256" key="4">
    <source>
        <dbReference type="ARBA" id="ARBA00023136"/>
    </source>
</evidence>